<keyword evidence="2" id="KW-0255">Endonuclease</keyword>
<dbReference type="GO" id="GO:0004519">
    <property type="term" value="F:endonuclease activity"/>
    <property type="evidence" value="ECO:0007669"/>
    <property type="project" value="UniProtKB-KW"/>
</dbReference>
<organism evidence="2 3">
    <name type="scientific">Gomphosphaeria aponina SAG 52.96 = DSM 107014</name>
    <dbReference type="NCBI Taxonomy" id="1521640"/>
    <lineage>
        <taxon>Bacteria</taxon>
        <taxon>Bacillati</taxon>
        <taxon>Cyanobacteriota</taxon>
        <taxon>Cyanophyceae</taxon>
        <taxon>Oscillatoriophycideae</taxon>
        <taxon>Chroococcales</taxon>
        <taxon>Gomphosphaeriaceae</taxon>
        <taxon>Gomphosphaeria</taxon>
    </lineage>
</organism>
<dbReference type="AlphaFoldDB" id="A0A941JRW0"/>
<dbReference type="InterPro" id="IPR008538">
    <property type="entry name" value="Uma2"/>
</dbReference>
<dbReference type="SUPFAM" id="SSF52980">
    <property type="entry name" value="Restriction endonuclease-like"/>
    <property type="match status" value="1"/>
</dbReference>
<sequence length="97" mass="11108">MVQTLSQSITLAEFLELPETKPAREYINGKIIQKPMPPGKHSTIQGELVTAINSDQKYSPLSPILTLRQQIYLLMFCISLRKFLMNLNSKFQGHLYL</sequence>
<dbReference type="EMBL" id="JADQBC010000033">
    <property type="protein sequence ID" value="MBR8827501.1"/>
    <property type="molecule type" value="Genomic_DNA"/>
</dbReference>
<protein>
    <submittedName>
        <fullName evidence="2">Uma2 family endonuclease</fullName>
    </submittedName>
</protein>
<keyword evidence="2" id="KW-0378">Hydrolase</keyword>
<dbReference type="Proteomes" id="UP000767446">
    <property type="component" value="Unassembled WGS sequence"/>
</dbReference>
<feature type="domain" description="Putative restriction endonuclease" evidence="1">
    <location>
        <begin position="12"/>
        <end position="53"/>
    </location>
</feature>
<gene>
    <name evidence="2" type="ORF">DSM107014_06265</name>
</gene>
<keyword evidence="2" id="KW-0540">Nuclease</keyword>
<reference evidence="2" key="1">
    <citation type="submission" date="2021-02" db="EMBL/GenBank/DDBJ databases">
        <title>Metagenome analyses of Stigonema ocellatum DSM 106950, Chlorogloea purpurea SAG 13.99 and Gomphosphaeria aponina DSM 107014.</title>
        <authorList>
            <person name="Marter P."/>
            <person name="Huang S."/>
        </authorList>
    </citation>
    <scope>NUCLEOTIDE SEQUENCE</scope>
    <source>
        <strain evidence="2">JP213</strain>
    </source>
</reference>
<dbReference type="Gene3D" id="3.90.1570.10">
    <property type="entry name" value="tt1808, chain A"/>
    <property type="match status" value="1"/>
</dbReference>
<proteinExistence type="predicted"/>
<comment type="caution">
    <text evidence="2">The sequence shown here is derived from an EMBL/GenBank/DDBJ whole genome shotgun (WGS) entry which is preliminary data.</text>
</comment>
<evidence type="ECO:0000313" key="3">
    <source>
        <dbReference type="Proteomes" id="UP000767446"/>
    </source>
</evidence>
<dbReference type="InterPro" id="IPR011335">
    <property type="entry name" value="Restrct_endonuc-II-like"/>
</dbReference>
<accession>A0A941JRW0</accession>
<name>A0A941JRW0_9CHRO</name>
<evidence type="ECO:0000313" key="2">
    <source>
        <dbReference type="EMBL" id="MBR8827501.1"/>
    </source>
</evidence>
<evidence type="ECO:0000259" key="1">
    <source>
        <dbReference type="Pfam" id="PF05685"/>
    </source>
</evidence>
<dbReference type="InterPro" id="IPR012296">
    <property type="entry name" value="Nuclease_put_TT1808"/>
</dbReference>
<dbReference type="Pfam" id="PF05685">
    <property type="entry name" value="Uma2"/>
    <property type="match status" value="1"/>
</dbReference>